<comment type="caution">
    <text evidence="1">The sequence shown here is derived from an EMBL/GenBank/DDBJ whole genome shotgun (WGS) entry which is preliminary data.</text>
</comment>
<gene>
    <name evidence="1" type="ORF">CEXT_405711</name>
</gene>
<organism evidence="1 2">
    <name type="scientific">Caerostris extrusa</name>
    <name type="common">Bark spider</name>
    <name type="synonym">Caerostris bankana</name>
    <dbReference type="NCBI Taxonomy" id="172846"/>
    <lineage>
        <taxon>Eukaryota</taxon>
        <taxon>Metazoa</taxon>
        <taxon>Ecdysozoa</taxon>
        <taxon>Arthropoda</taxon>
        <taxon>Chelicerata</taxon>
        <taxon>Arachnida</taxon>
        <taxon>Araneae</taxon>
        <taxon>Araneomorphae</taxon>
        <taxon>Entelegynae</taxon>
        <taxon>Araneoidea</taxon>
        <taxon>Araneidae</taxon>
        <taxon>Caerostris</taxon>
    </lineage>
</organism>
<keyword evidence="2" id="KW-1185">Reference proteome</keyword>
<dbReference type="Proteomes" id="UP001054945">
    <property type="component" value="Unassembled WGS sequence"/>
</dbReference>
<dbReference type="EMBL" id="BPLR01013198">
    <property type="protein sequence ID" value="GIY59338.1"/>
    <property type="molecule type" value="Genomic_DNA"/>
</dbReference>
<name>A0AAV4UNG4_CAEEX</name>
<reference evidence="1 2" key="1">
    <citation type="submission" date="2021-06" db="EMBL/GenBank/DDBJ databases">
        <title>Caerostris extrusa draft genome.</title>
        <authorList>
            <person name="Kono N."/>
            <person name="Arakawa K."/>
        </authorList>
    </citation>
    <scope>NUCLEOTIDE SEQUENCE [LARGE SCALE GENOMIC DNA]</scope>
</reference>
<protein>
    <submittedName>
        <fullName evidence="1">Uncharacterized protein</fullName>
    </submittedName>
</protein>
<evidence type="ECO:0000313" key="1">
    <source>
        <dbReference type="EMBL" id="GIY59338.1"/>
    </source>
</evidence>
<dbReference type="AlphaFoldDB" id="A0AAV4UNG4"/>
<proteinExistence type="predicted"/>
<evidence type="ECO:0000313" key="2">
    <source>
        <dbReference type="Proteomes" id="UP001054945"/>
    </source>
</evidence>
<accession>A0AAV4UNG4</accession>
<sequence length="194" mass="22356">MGCAARFLTLRGGLEGQFYLGVFNGTYNMFNVYRWCEEECVLVRCDDLNAVSSGIRLVPATKWKYELVDDLRSIQLHDPEGSELIFVGMKGRCYNKRSAFQDNQNEFSIRHRAPFLSTLDKKYKGSSIYFITMSWNQSSGVQPVQEKCIRGQSVNSCFFRVLNLGLCRSHFLIILSNVSHILSIILRFRQLQNE</sequence>